<evidence type="ECO:0000256" key="3">
    <source>
        <dbReference type="ARBA" id="ARBA00022617"/>
    </source>
</evidence>
<evidence type="ECO:0000256" key="2">
    <source>
        <dbReference type="ARBA" id="ARBA00010617"/>
    </source>
</evidence>
<keyword evidence="5 6" id="KW-0408">Iron</keyword>
<keyword evidence="3 6" id="KW-0349">Heme</keyword>
<keyword evidence="4 6" id="KW-0479">Metal-binding</keyword>
<dbReference type="GO" id="GO:0005506">
    <property type="term" value="F:iron ion binding"/>
    <property type="evidence" value="ECO:0007669"/>
    <property type="project" value="InterPro"/>
</dbReference>
<comment type="cofactor">
    <cofactor evidence="1 6">
        <name>heme</name>
        <dbReference type="ChEBI" id="CHEBI:30413"/>
    </cofactor>
</comment>
<dbReference type="GO" id="GO:0020037">
    <property type="term" value="F:heme binding"/>
    <property type="evidence" value="ECO:0007669"/>
    <property type="project" value="InterPro"/>
</dbReference>
<evidence type="ECO:0000313" key="7">
    <source>
        <dbReference type="EMBL" id="KAF4448825.1"/>
    </source>
</evidence>
<dbReference type="InterPro" id="IPR002401">
    <property type="entry name" value="Cyt_P450_E_grp-I"/>
</dbReference>
<accession>A0A8H4KCM8</accession>
<comment type="caution">
    <text evidence="7">The sequence shown here is derived from an EMBL/GenBank/DDBJ whole genome shotgun (WGS) entry which is preliminary data.</text>
</comment>
<keyword evidence="8" id="KW-1185">Reference proteome</keyword>
<name>A0A8H4KCM8_9HYPO</name>
<dbReference type="Gene3D" id="1.10.630.10">
    <property type="entry name" value="Cytochrome P450"/>
    <property type="match status" value="1"/>
</dbReference>
<dbReference type="InterPro" id="IPR036396">
    <property type="entry name" value="Cyt_P450_sf"/>
</dbReference>
<protein>
    <recommendedName>
        <fullName evidence="9">Cytochrome P450 monooxygenase</fullName>
    </recommendedName>
</protein>
<dbReference type="PANTHER" id="PTHR24305:SF232">
    <property type="entry name" value="P450, PUTATIVE (EUROFUNG)-RELATED"/>
    <property type="match status" value="1"/>
</dbReference>
<dbReference type="OrthoDB" id="3934656at2759"/>
<dbReference type="Pfam" id="PF00067">
    <property type="entry name" value="p450"/>
    <property type="match status" value="1"/>
</dbReference>
<dbReference type="InterPro" id="IPR001128">
    <property type="entry name" value="Cyt_P450"/>
</dbReference>
<dbReference type="InterPro" id="IPR050121">
    <property type="entry name" value="Cytochrome_P450_monoxygenase"/>
</dbReference>
<feature type="binding site" description="axial binding residue" evidence="6">
    <location>
        <position position="92"/>
    </location>
    <ligand>
        <name>heme</name>
        <dbReference type="ChEBI" id="CHEBI:30413"/>
    </ligand>
    <ligandPart>
        <name>Fe</name>
        <dbReference type="ChEBI" id="CHEBI:18248"/>
    </ligandPart>
</feature>
<evidence type="ECO:0008006" key="9">
    <source>
        <dbReference type="Google" id="ProtNLM"/>
    </source>
</evidence>
<sequence length="140" mass="15780">MRMHPGVCMLLERYVSEIGLNLPDGSFGPAGTAVGINPYVAGPNKRVYGHDADTYRPERWIQNEGETETAYKERMRLFNAADLTFDGGSRVCIGRHLAQLELYKIVATLINKYEISLVDLDAPWVVIGSWFHVRRVLTVI</sequence>
<reference evidence="7" key="1">
    <citation type="submission" date="2020-01" db="EMBL/GenBank/DDBJ databases">
        <title>Identification and distribution of gene clusters putatively required for synthesis of sphingolipid metabolism inhibitors in phylogenetically diverse species of the filamentous fungus Fusarium.</title>
        <authorList>
            <person name="Kim H.-S."/>
            <person name="Busman M."/>
            <person name="Brown D.W."/>
            <person name="Divon H."/>
            <person name="Uhlig S."/>
            <person name="Proctor R.H."/>
        </authorList>
    </citation>
    <scope>NUCLEOTIDE SEQUENCE</scope>
    <source>
        <strain evidence="7">NRRL 53441</strain>
    </source>
</reference>
<evidence type="ECO:0000256" key="1">
    <source>
        <dbReference type="ARBA" id="ARBA00001971"/>
    </source>
</evidence>
<dbReference type="Proteomes" id="UP000605986">
    <property type="component" value="Unassembled WGS sequence"/>
</dbReference>
<evidence type="ECO:0000256" key="6">
    <source>
        <dbReference type="PIRSR" id="PIRSR602401-1"/>
    </source>
</evidence>
<dbReference type="GO" id="GO:0016705">
    <property type="term" value="F:oxidoreductase activity, acting on paired donors, with incorporation or reduction of molecular oxygen"/>
    <property type="evidence" value="ECO:0007669"/>
    <property type="project" value="InterPro"/>
</dbReference>
<dbReference type="PRINTS" id="PR00463">
    <property type="entry name" value="EP450I"/>
</dbReference>
<dbReference type="EMBL" id="JAADJG010000315">
    <property type="protein sequence ID" value="KAF4448825.1"/>
    <property type="molecule type" value="Genomic_DNA"/>
</dbReference>
<comment type="similarity">
    <text evidence="2">Belongs to the cytochrome P450 family.</text>
</comment>
<dbReference type="PANTHER" id="PTHR24305">
    <property type="entry name" value="CYTOCHROME P450"/>
    <property type="match status" value="1"/>
</dbReference>
<dbReference type="SUPFAM" id="SSF48264">
    <property type="entry name" value="Cytochrome P450"/>
    <property type="match status" value="1"/>
</dbReference>
<evidence type="ECO:0000256" key="4">
    <source>
        <dbReference type="ARBA" id="ARBA00022723"/>
    </source>
</evidence>
<dbReference type="GO" id="GO:0004497">
    <property type="term" value="F:monooxygenase activity"/>
    <property type="evidence" value="ECO:0007669"/>
    <property type="project" value="InterPro"/>
</dbReference>
<evidence type="ECO:0000256" key="5">
    <source>
        <dbReference type="ARBA" id="ARBA00023004"/>
    </source>
</evidence>
<dbReference type="AlphaFoldDB" id="A0A8H4KCM8"/>
<proteinExistence type="inferred from homology"/>
<organism evidence="7 8">
    <name type="scientific">Fusarium austroafricanum</name>
    <dbReference type="NCBI Taxonomy" id="2364996"/>
    <lineage>
        <taxon>Eukaryota</taxon>
        <taxon>Fungi</taxon>
        <taxon>Dikarya</taxon>
        <taxon>Ascomycota</taxon>
        <taxon>Pezizomycotina</taxon>
        <taxon>Sordariomycetes</taxon>
        <taxon>Hypocreomycetidae</taxon>
        <taxon>Hypocreales</taxon>
        <taxon>Nectriaceae</taxon>
        <taxon>Fusarium</taxon>
        <taxon>Fusarium concolor species complex</taxon>
    </lineage>
</organism>
<evidence type="ECO:0000313" key="8">
    <source>
        <dbReference type="Proteomes" id="UP000605986"/>
    </source>
</evidence>
<gene>
    <name evidence="7" type="ORF">F53441_7817</name>
</gene>